<dbReference type="PANTHER" id="PTHR37810:SF5">
    <property type="entry name" value="IMMUNITY PROTEIN SDPI"/>
    <property type="match status" value="1"/>
</dbReference>
<name>Q2FM61_METHJ</name>
<reference evidence="4" key="1">
    <citation type="journal article" date="2016" name="Stand. Genomic Sci.">
        <title>Complete genome sequence of Methanospirillum hungatei type strain JF1.</title>
        <authorList>
            <person name="Gunsalus R.P."/>
            <person name="Cook L.E."/>
            <person name="Crable B."/>
            <person name="Rohlin L."/>
            <person name="McDonald E."/>
            <person name="Mouttaki H."/>
            <person name="Sieber J.R."/>
            <person name="Poweleit N."/>
            <person name="Zhou H."/>
            <person name="Lapidus A.L."/>
            <person name="Daligault H.E."/>
            <person name="Land M."/>
            <person name="Gilna P."/>
            <person name="Ivanova N."/>
            <person name="Kyrpides N."/>
            <person name="Culley D.E."/>
            <person name="McInerney M.J."/>
        </authorList>
    </citation>
    <scope>NUCLEOTIDE SEQUENCE [LARGE SCALE GENOMIC DNA]</scope>
    <source>
        <strain evidence="4">ATCC 27890 / DSM 864 / NBRC 100397 / JF-1</strain>
    </source>
</reference>
<evidence type="ECO:0000313" key="4">
    <source>
        <dbReference type="Proteomes" id="UP000001941"/>
    </source>
</evidence>
<feature type="transmembrane region" description="Helical" evidence="1">
    <location>
        <begin position="162"/>
        <end position="179"/>
    </location>
</feature>
<feature type="transmembrane region" description="Helical" evidence="1">
    <location>
        <begin position="185"/>
        <end position="206"/>
    </location>
</feature>
<evidence type="ECO:0000256" key="1">
    <source>
        <dbReference type="SAM" id="Phobius"/>
    </source>
</evidence>
<dbReference type="STRING" id="323259.Mhun_1930"/>
<dbReference type="InParanoid" id="Q2FM61"/>
<dbReference type="AlphaFoldDB" id="Q2FM61"/>
<proteinExistence type="predicted"/>
<feature type="transmembrane region" description="Helical" evidence="1">
    <location>
        <begin position="113"/>
        <end position="132"/>
    </location>
</feature>
<dbReference type="EMBL" id="CP000254">
    <property type="protein sequence ID" value="ABD41641.1"/>
    <property type="molecule type" value="Genomic_DNA"/>
</dbReference>
<keyword evidence="1" id="KW-1133">Transmembrane helix</keyword>
<keyword evidence="1" id="KW-0812">Transmembrane</keyword>
<dbReference type="GeneID" id="3924127"/>
<dbReference type="InterPro" id="IPR025962">
    <property type="entry name" value="SdpI/YhfL"/>
</dbReference>
<feature type="domain" description="DUF1648" evidence="2">
    <location>
        <begin position="10"/>
        <end position="57"/>
    </location>
</feature>
<dbReference type="eggNOG" id="arCOG04484">
    <property type="taxonomic scope" value="Archaea"/>
</dbReference>
<dbReference type="Pfam" id="PF13630">
    <property type="entry name" value="SdpI"/>
    <property type="match status" value="1"/>
</dbReference>
<feature type="transmembrane region" description="Helical" evidence="1">
    <location>
        <begin position="7"/>
        <end position="26"/>
    </location>
</feature>
<dbReference type="InterPro" id="IPR026272">
    <property type="entry name" value="SdpI"/>
</dbReference>
<dbReference type="Pfam" id="PF07853">
    <property type="entry name" value="DUF1648"/>
    <property type="match status" value="1"/>
</dbReference>
<feature type="transmembrane region" description="Helical" evidence="1">
    <location>
        <begin position="87"/>
        <end position="107"/>
    </location>
</feature>
<dbReference type="PIRSF" id="PIRSF038959">
    <property type="entry name" value="SdpI"/>
    <property type="match status" value="1"/>
</dbReference>
<dbReference type="PANTHER" id="PTHR37810">
    <property type="entry name" value="IMMUNITY PROTEIN SDPI"/>
    <property type="match status" value="1"/>
</dbReference>
<keyword evidence="1" id="KW-0472">Membrane</keyword>
<dbReference type="RefSeq" id="WP_011448903.1">
    <property type="nucleotide sequence ID" value="NC_007796.1"/>
</dbReference>
<accession>Q2FM61</accession>
<dbReference type="EnsemblBacteria" id="ABD41641">
    <property type="protein sequence ID" value="ABD41641"/>
    <property type="gene ID" value="Mhun_1930"/>
</dbReference>
<dbReference type="InterPro" id="IPR012867">
    <property type="entry name" value="DUF1648"/>
</dbReference>
<keyword evidence="4" id="KW-1185">Reference proteome</keyword>
<dbReference type="OrthoDB" id="102247at2157"/>
<feature type="transmembrane region" description="Helical" evidence="1">
    <location>
        <begin position="46"/>
        <end position="67"/>
    </location>
</feature>
<dbReference type="Proteomes" id="UP000001941">
    <property type="component" value="Chromosome"/>
</dbReference>
<evidence type="ECO:0000313" key="3">
    <source>
        <dbReference type="EMBL" id="ABD41641.1"/>
    </source>
</evidence>
<dbReference type="GO" id="GO:0009636">
    <property type="term" value="P:response to toxic substance"/>
    <property type="evidence" value="ECO:0007669"/>
    <property type="project" value="TreeGrafter"/>
</dbReference>
<dbReference type="HOGENOM" id="CLU_093038_0_0_2"/>
<evidence type="ECO:0000259" key="2">
    <source>
        <dbReference type="Pfam" id="PF07853"/>
    </source>
</evidence>
<organism evidence="3 4">
    <name type="scientific">Methanospirillum hungatei JF-1 (strain ATCC 27890 / DSM 864 / NBRC 100397 / JF-1)</name>
    <dbReference type="NCBI Taxonomy" id="323259"/>
    <lineage>
        <taxon>Archaea</taxon>
        <taxon>Methanobacteriati</taxon>
        <taxon>Methanobacteriota</taxon>
        <taxon>Stenosarchaea group</taxon>
        <taxon>Methanomicrobia</taxon>
        <taxon>Methanomicrobiales</taxon>
        <taxon>Methanospirillaceae</taxon>
        <taxon>Methanospirillum</taxon>
    </lineage>
</organism>
<dbReference type="KEGG" id="mhu:Mhun_1930"/>
<protein>
    <recommendedName>
        <fullName evidence="2">DUF1648 domain-containing protein</fullName>
    </recommendedName>
</protein>
<gene>
    <name evidence="3" type="ordered locus">Mhun_1930</name>
</gene>
<sequence>MQLLRVLSIILILLTFGIAYMVYPILPDEIPTHLNIQGQVDGTMPVFPGALLIPALMAGITLLMIILPRYDPKWEAYQEFQGAYDALILLLNIFFFLLFLITILWALRIEVPMNQVISALFAILMGGIACFIRRVKPNWFAGIRTPWTMESETVWKETHERGFRVFLIIALLCLLGILVPEYAYLFILLPVIIGTIYLVVYSYIVWKKEKIA</sequence>